<dbReference type="EMBL" id="JBHYTS010000001">
    <property type="protein sequence ID" value="MFE1749010.1"/>
    <property type="molecule type" value="Genomic_DNA"/>
</dbReference>
<comment type="caution">
    <text evidence="1">The sequence shown here is derived from an EMBL/GenBank/DDBJ whole genome shotgun (WGS) entry which is preliminary data.</text>
</comment>
<dbReference type="Proteomes" id="UP001599756">
    <property type="component" value="Unassembled WGS sequence"/>
</dbReference>
<protein>
    <submittedName>
        <fullName evidence="1">Uncharacterized protein</fullName>
    </submittedName>
</protein>
<dbReference type="RefSeq" id="WP_381839132.1">
    <property type="nucleotide sequence ID" value="NZ_JBHYTS010000001.1"/>
</dbReference>
<reference evidence="1 2" key="1">
    <citation type="submission" date="2024-09" db="EMBL/GenBank/DDBJ databases">
        <title>The Natural Products Discovery Center: Release of the First 8490 Sequenced Strains for Exploring Actinobacteria Biosynthetic Diversity.</title>
        <authorList>
            <person name="Kalkreuter E."/>
            <person name="Kautsar S.A."/>
            <person name="Yang D."/>
            <person name="Bader C.D."/>
            <person name="Teijaro C.N."/>
            <person name="Fluegel L."/>
            <person name="Davis C.M."/>
            <person name="Simpson J.R."/>
            <person name="Lauterbach L."/>
            <person name="Steele A.D."/>
            <person name="Gui C."/>
            <person name="Meng S."/>
            <person name="Li G."/>
            <person name="Viehrig K."/>
            <person name="Ye F."/>
            <person name="Su P."/>
            <person name="Kiefer A.F."/>
            <person name="Nichols A."/>
            <person name="Cepeda A.J."/>
            <person name="Yan W."/>
            <person name="Fan B."/>
            <person name="Jiang Y."/>
            <person name="Adhikari A."/>
            <person name="Zheng C.-J."/>
            <person name="Schuster L."/>
            <person name="Cowan T.M."/>
            <person name="Smanski M.J."/>
            <person name="Chevrette M.G."/>
            <person name="De Carvalho L.P.S."/>
            <person name="Shen B."/>
        </authorList>
    </citation>
    <scope>NUCLEOTIDE SEQUENCE [LARGE SCALE GENOMIC DNA]</scope>
    <source>
        <strain evidence="1 2">NPDC059500</strain>
    </source>
</reference>
<sequence>MTLWQPGMRITAGRLQDATPWVPLSTLGAYQGGASDGTVQPMARDVFVRDERVRQFKGIVNLSGVTTAGYTFFTFSASYIPDYERNWAGAGLSVNTPFRVFLSTAGNWGMTGQAAGVSSLRLDAFLIMSAPGALPG</sequence>
<organism evidence="1 2">
    <name type="scientific">Streptomyces anandii</name>
    <dbReference type="NCBI Taxonomy" id="285454"/>
    <lineage>
        <taxon>Bacteria</taxon>
        <taxon>Bacillati</taxon>
        <taxon>Actinomycetota</taxon>
        <taxon>Actinomycetes</taxon>
        <taxon>Kitasatosporales</taxon>
        <taxon>Streptomycetaceae</taxon>
        <taxon>Streptomyces</taxon>
    </lineage>
</organism>
<name>A0ABW6GXC4_9ACTN</name>
<keyword evidence="2" id="KW-1185">Reference proteome</keyword>
<proteinExistence type="predicted"/>
<evidence type="ECO:0000313" key="1">
    <source>
        <dbReference type="EMBL" id="MFE1749010.1"/>
    </source>
</evidence>
<gene>
    <name evidence="1" type="ORF">ACFW88_00390</name>
</gene>
<accession>A0ABW6GXC4</accession>
<evidence type="ECO:0000313" key="2">
    <source>
        <dbReference type="Proteomes" id="UP001599756"/>
    </source>
</evidence>